<protein>
    <submittedName>
        <fullName evidence="1">SAM-dependent methyltransferase</fullName>
    </submittedName>
</protein>
<organism evidence="1 2">
    <name type="scientific">Flammeovirga aprica JL-4</name>
    <dbReference type="NCBI Taxonomy" id="694437"/>
    <lineage>
        <taxon>Bacteria</taxon>
        <taxon>Pseudomonadati</taxon>
        <taxon>Bacteroidota</taxon>
        <taxon>Cytophagia</taxon>
        <taxon>Cytophagales</taxon>
        <taxon>Flammeovirgaceae</taxon>
        <taxon>Flammeovirga</taxon>
    </lineage>
</organism>
<dbReference type="AlphaFoldDB" id="A0A7X9RZK2"/>
<accession>A0A7X9RZK2</accession>
<sequence length="226" mass="26403">MAFELKNTVPWGRTLEEYKNIFNLSETDLEKKIISFGDGPASFNSEMTMLGKSVTSIDPIYQFSKHDLENHIDKTRLIVMKQTRENKDAFIWTSIANVDELEKIRMNAMKSFIEDFEKGVNQKRYITHELPDQLDFEEQSFELGLSSHFLILYSELGIDFHIKSISEMLRLCKEVRIFPLLNLNAKISEVLEGIIDYFSNEYEVQIETVGYEFQKGGDKMMRITKK</sequence>
<evidence type="ECO:0000313" key="1">
    <source>
        <dbReference type="EMBL" id="NME71599.1"/>
    </source>
</evidence>
<keyword evidence="2" id="KW-1185">Reference proteome</keyword>
<gene>
    <name evidence="1" type="ORF">HHU12_26765</name>
</gene>
<dbReference type="Proteomes" id="UP000576082">
    <property type="component" value="Unassembled WGS sequence"/>
</dbReference>
<dbReference type="GO" id="GO:0032259">
    <property type="term" value="P:methylation"/>
    <property type="evidence" value="ECO:0007669"/>
    <property type="project" value="UniProtKB-KW"/>
</dbReference>
<proteinExistence type="predicted"/>
<dbReference type="EMBL" id="JABANE010000105">
    <property type="protein sequence ID" value="NME71599.1"/>
    <property type="molecule type" value="Genomic_DNA"/>
</dbReference>
<keyword evidence="1" id="KW-0808">Transferase</keyword>
<dbReference type="GO" id="GO:0008168">
    <property type="term" value="F:methyltransferase activity"/>
    <property type="evidence" value="ECO:0007669"/>
    <property type="project" value="UniProtKB-KW"/>
</dbReference>
<evidence type="ECO:0000313" key="2">
    <source>
        <dbReference type="Proteomes" id="UP000576082"/>
    </source>
</evidence>
<comment type="caution">
    <text evidence="1">The sequence shown here is derived from an EMBL/GenBank/DDBJ whole genome shotgun (WGS) entry which is preliminary data.</text>
</comment>
<keyword evidence="1" id="KW-0489">Methyltransferase</keyword>
<name>A0A7X9RZK2_9BACT</name>
<reference evidence="1 2" key="1">
    <citation type="submission" date="2020-04" db="EMBL/GenBank/DDBJ databases">
        <title>Flammeovirga sp. SR4, a novel species isolated from seawater.</title>
        <authorList>
            <person name="Wang X."/>
        </authorList>
    </citation>
    <scope>NUCLEOTIDE SEQUENCE [LARGE SCALE GENOMIC DNA]</scope>
    <source>
        <strain evidence="1 2">ATCC 23126</strain>
    </source>
</reference>
<dbReference type="RefSeq" id="WP_169659813.1">
    <property type="nucleotide sequence ID" value="NZ_JABANE010000105.1"/>
</dbReference>